<dbReference type="FunFam" id="1.10.287.1080:FF:000001">
    <property type="entry name" value="Nucleoside triphosphate pyrophosphohydrolase"/>
    <property type="match status" value="1"/>
</dbReference>
<keyword evidence="3" id="KW-0378">Hydrolase</keyword>
<dbReference type="InterPro" id="IPR011551">
    <property type="entry name" value="NTP_PyrPHydrolase_MazG"/>
</dbReference>
<dbReference type="PANTHER" id="PTHR30522:SF0">
    <property type="entry name" value="NUCLEOSIDE TRIPHOSPHATE PYROPHOSPHOHYDROLASE"/>
    <property type="match status" value="1"/>
</dbReference>
<dbReference type="SUPFAM" id="SSF101386">
    <property type="entry name" value="all-alpha NTP pyrophosphatases"/>
    <property type="match status" value="2"/>
</dbReference>
<dbReference type="GO" id="GO:0047429">
    <property type="term" value="F:nucleoside triphosphate diphosphatase activity"/>
    <property type="evidence" value="ECO:0007669"/>
    <property type="project" value="InterPro"/>
</dbReference>
<dbReference type="GO" id="GO:0046061">
    <property type="term" value="P:dATP catabolic process"/>
    <property type="evidence" value="ECO:0007669"/>
    <property type="project" value="TreeGrafter"/>
</dbReference>
<dbReference type="EMBL" id="BJCQ01000028">
    <property type="protein sequence ID" value="GCL67654.1"/>
    <property type="molecule type" value="Genomic_DNA"/>
</dbReference>
<evidence type="ECO:0000313" key="3">
    <source>
        <dbReference type="EMBL" id="PQL25988.1"/>
    </source>
</evidence>
<dbReference type="GO" id="GO:0046076">
    <property type="term" value="P:dTTP catabolic process"/>
    <property type="evidence" value="ECO:0007669"/>
    <property type="project" value="TreeGrafter"/>
</dbReference>
<dbReference type="GO" id="GO:0006950">
    <property type="term" value="P:response to stress"/>
    <property type="evidence" value="ECO:0007669"/>
    <property type="project" value="UniProtKB-ARBA"/>
</dbReference>
<organism evidence="3 4">
    <name type="scientific">Veillonella tobetsuensis</name>
    <dbReference type="NCBI Taxonomy" id="1110546"/>
    <lineage>
        <taxon>Bacteria</taxon>
        <taxon>Bacillati</taxon>
        <taxon>Bacillota</taxon>
        <taxon>Negativicutes</taxon>
        <taxon>Veillonellales</taxon>
        <taxon>Veillonellaceae</taxon>
        <taxon>Veillonella</taxon>
    </lineage>
</organism>
<evidence type="ECO:0000313" key="2">
    <source>
        <dbReference type="EMBL" id="GCL67654.1"/>
    </source>
</evidence>
<dbReference type="PANTHER" id="PTHR30522">
    <property type="entry name" value="NUCLEOSIDE TRIPHOSPHATE PYROPHOSPHOHYDROLASE"/>
    <property type="match status" value="1"/>
</dbReference>
<dbReference type="InterPro" id="IPR004518">
    <property type="entry name" value="MazG-like_dom"/>
</dbReference>
<dbReference type="Proteomes" id="UP000300381">
    <property type="component" value="Unassembled WGS sequence"/>
</dbReference>
<dbReference type="NCBIfam" id="NF007113">
    <property type="entry name" value="PRK09562.1"/>
    <property type="match status" value="1"/>
</dbReference>
<dbReference type="InterPro" id="IPR048011">
    <property type="entry name" value="NTP-PPase_MazG-like_C"/>
</dbReference>
<dbReference type="CDD" id="cd11529">
    <property type="entry name" value="NTP-PPase_MazG_Cterm"/>
    <property type="match status" value="1"/>
</dbReference>
<dbReference type="GO" id="GO:0046047">
    <property type="term" value="P:TTP catabolic process"/>
    <property type="evidence" value="ECO:0007669"/>
    <property type="project" value="TreeGrafter"/>
</dbReference>
<protein>
    <submittedName>
        <fullName evidence="3">Nucleoside triphosphate pyrophosphohydrolase</fullName>
    </submittedName>
</protein>
<dbReference type="STRING" id="1110546.GCA_001078375_01568"/>
<dbReference type="GO" id="GO:0006203">
    <property type="term" value="P:dGTP catabolic process"/>
    <property type="evidence" value="ECO:0007669"/>
    <property type="project" value="TreeGrafter"/>
</dbReference>
<reference evidence="3 4" key="1">
    <citation type="submission" date="2018-01" db="EMBL/GenBank/DDBJ databases">
        <title>Draft genome sequences of clinical isolates and type strains of oral Veillonella including Veillonella infantum sp., nov.</title>
        <authorList>
            <person name="Mashima I."/>
            <person name="Liao Y.-C."/>
            <person name="Sabharwal A."/>
            <person name="Haase E.M."/>
            <person name="Nakazawa F."/>
            <person name="Scannapieco F.A."/>
        </authorList>
    </citation>
    <scope>NUCLEOTIDE SEQUENCE [LARGE SCALE GENOMIC DNA]</scope>
    <source>
        <strain evidence="3 4">Y6</strain>
    </source>
</reference>
<gene>
    <name evidence="2" type="ORF">PAGU1578_12750</name>
    <name evidence="3" type="ORF">VTHSUH11_01150</name>
</gene>
<sequence length="259" mass="29909">MKKNIDIQPLVDVVAKLRAPDGCPWDKVQTHESLRRYFIEETYEVVDAIDNKDMHNLREELGDVLLQVVFHSSLAEESGSFSLQDVINDVTEKMIHRHPNVFPQDNPEKEGKIYTWDELKAQEKGNIRKNVLDGISKGLPALVAAQKLQEKAGKVGFDWDELEPVWAKVSEEIGEFKEAVAKKDRENMEKEAGDVLFSLINLFRWYKISGENALNRTNTKFRQRFSHVEACVNQSDRSWEDFSLAELDAFWEEAKVQEK</sequence>
<dbReference type="AlphaFoldDB" id="A0A2S7ZRU6"/>
<evidence type="ECO:0000313" key="5">
    <source>
        <dbReference type="Proteomes" id="UP000300381"/>
    </source>
</evidence>
<dbReference type="InterPro" id="IPR048015">
    <property type="entry name" value="NTP-PPase_MazG-like_N"/>
</dbReference>
<dbReference type="Proteomes" id="UP000238877">
    <property type="component" value="Unassembled WGS sequence"/>
</dbReference>
<accession>A0A2S7ZRU6</accession>
<proteinExistence type="predicted"/>
<feature type="domain" description="NTP pyrophosphohydrolase MazG-like" evidence="1">
    <location>
        <begin position="29"/>
        <end position="102"/>
    </location>
</feature>
<dbReference type="CDD" id="cd11528">
    <property type="entry name" value="NTP-PPase_MazG_Nterm"/>
    <property type="match status" value="1"/>
</dbReference>
<dbReference type="Gene3D" id="1.10.287.1080">
    <property type="entry name" value="MazG-like"/>
    <property type="match status" value="2"/>
</dbReference>
<dbReference type="GO" id="GO:0046081">
    <property type="term" value="P:dUTP catabolic process"/>
    <property type="evidence" value="ECO:0007669"/>
    <property type="project" value="TreeGrafter"/>
</dbReference>
<evidence type="ECO:0000313" key="4">
    <source>
        <dbReference type="Proteomes" id="UP000238877"/>
    </source>
</evidence>
<dbReference type="GO" id="GO:0046052">
    <property type="term" value="P:UTP catabolic process"/>
    <property type="evidence" value="ECO:0007669"/>
    <property type="project" value="TreeGrafter"/>
</dbReference>
<dbReference type="RefSeq" id="WP_105092344.1">
    <property type="nucleotide sequence ID" value="NZ_BJCQ01000028.1"/>
</dbReference>
<feature type="domain" description="NTP pyrophosphohydrolase MazG-like" evidence="1">
    <location>
        <begin position="167"/>
        <end position="228"/>
    </location>
</feature>
<dbReference type="EMBL" id="PPDF01000003">
    <property type="protein sequence ID" value="PQL25988.1"/>
    <property type="molecule type" value="Genomic_DNA"/>
</dbReference>
<comment type="caution">
    <text evidence="3">The sequence shown here is derived from an EMBL/GenBank/DDBJ whole genome shotgun (WGS) entry which is preliminary data.</text>
</comment>
<dbReference type="FunFam" id="1.10.287.1080:FF:000003">
    <property type="entry name" value="Nucleoside triphosphate pyrophosphohydrolase"/>
    <property type="match status" value="1"/>
</dbReference>
<reference evidence="2 5" key="2">
    <citation type="submission" date="2019-03" db="EMBL/GenBank/DDBJ databases">
        <title>Draft genome sequences of two Veillonella tobetsuensis clinical isolates from intraoperative bronchial fluids of elderly patients with pulmonary carcinoma.</title>
        <authorList>
            <person name="Akiyama T."/>
        </authorList>
    </citation>
    <scope>NUCLEOTIDE SEQUENCE [LARGE SCALE GENOMIC DNA]</scope>
    <source>
        <strain evidence="2 5">PAGU 1578</strain>
    </source>
</reference>
<dbReference type="NCBIfam" id="TIGR00444">
    <property type="entry name" value="mazG"/>
    <property type="match status" value="1"/>
</dbReference>
<dbReference type="Pfam" id="PF03819">
    <property type="entry name" value="MazG"/>
    <property type="match status" value="2"/>
</dbReference>
<name>A0A2S7ZRU6_9FIRM</name>
<evidence type="ECO:0000259" key="1">
    <source>
        <dbReference type="Pfam" id="PF03819"/>
    </source>
</evidence>